<gene>
    <name evidence="1" type="ORF">BCR34DRAFT_267500</name>
</gene>
<dbReference type="Proteomes" id="UP000193144">
    <property type="component" value="Unassembled WGS sequence"/>
</dbReference>
<comment type="caution">
    <text evidence="1">The sequence shown here is derived from an EMBL/GenBank/DDBJ whole genome shotgun (WGS) entry which is preliminary data.</text>
</comment>
<proteinExistence type="predicted"/>
<evidence type="ECO:0000313" key="2">
    <source>
        <dbReference type="Proteomes" id="UP000193144"/>
    </source>
</evidence>
<accession>A0A1Y1ZT19</accession>
<reference evidence="1 2" key="1">
    <citation type="submission" date="2016-07" db="EMBL/GenBank/DDBJ databases">
        <title>Pervasive Adenine N6-methylation of Active Genes in Fungi.</title>
        <authorList>
            <consortium name="DOE Joint Genome Institute"/>
            <person name="Mondo S.J."/>
            <person name="Dannebaum R.O."/>
            <person name="Kuo R.C."/>
            <person name="Labutti K."/>
            <person name="Haridas S."/>
            <person name="Kuo A."/>
            <person name="Salamov A."/>
            <person name="Ahrendt S.R."/>
            <person name="Lipzen A."/>
            <person name="Sullivan W."/>
            <person name="Andreopoulos W.B."/>
            <person name="Clum A."/>
            <person name="Lindquist E."/>
            <person name="Daum C."/>
            <person name="Ramamoorthy G.K."/>
            <person name="Gryganskyi A."/>
            <person name="Culley D."/>
            <person name="Magnuson J.K."/>
            <person name="James T.Y."/>
            <person name="O'Malley M.A."/>
            <person name="Stajich J.E."/>
            <person name="Spatafora J.W."/>
            <person name="Visel A."/>
            <person name="Grigoriev I.V."/>
        </authorList>
    </citation>
    <scope>NUCLEOTIDE SEQUENCE [LARGE SCALE GENOMIC DNA]</scope>
    <source>
        <strain evidence="1 2">CBS 115471</strain>
    </source>
</reference>
<sequence length="175" mass="19774">MPQGLELLLPANWQLSSSHRSSRGYRRCHTARYLGSQPDQHFRTEVCLQGWKSFAILPAIRLKQSSGCDQFWVSCGVERNLSLEPMQGFLRSHFAVKASSLKSRPQDALRNQEKTWERSSREEAALPARSACQEIIQMSDFVLSFADLPYPMDLSPALHHLHSPDLQVSGVADHS</sequence>
<evidence type="ECO:0000313" key="1">
    <source>
        <dbReference type="EMBL" id="ORY13386.1"/>
    </source>
</evidence>
<organism evidence="1 2">
    <name type="scientific">Clohesyomyces aquaticus</name>
    <dbReference type="NCBI Taxonomy" id="1231657"/>
    <lineage>
        <taxon>Eukaryota</taxon>
        <taxon>Fungi</taxon>
        <taxon>Dikarya</taxon>
        <taxon>Ascomycota</taxon>
        <taxon>Pezizomycotina</taxon>
        <taxon>Dothideomycetes</taxon>
        <taxon>Pleosporomycetidae</taxon>
        <taxon>Pleosporales</taxon>
        <taxon>Lindgomycetaceae</taxon>
        <taxon>Clohesyomyces</taxon>
    </lineage>
</organism>
<dbReference type="EMBL" id="MCFA01000042">
    <property type="protein sequence ID" value="ORY13386.1"/>
    <property type="molecule type" value="Genomic_DNA"/>
</dbReference>
<protein>
    <submittedName>
        <fullName evidence="1">Uncharacterized protein</fullName>
    </submittedName>
</protein>
<name>A0A1Y1ZT19_9PLEO</name>
<keyword evidence="2" id="KW-1185">Reference proteome</keyword>
<dbReference type="AlphaFoldDB" id="A0A1Y1ZT19"/>